<reference evidence="3" key="1">
    <citation type="journal article" date="2019" name="Int. J. Syst. Evol. Microbiol.">
        <title>The Global Catalogue of Microorganisms (GCM) 10K type strain sequencing project: providing services to taxonomists for standard genome sequencing and annotation.</title>
        <authorList>
            <consortium name="The Broad Institute Genomics Platform"/>
            <consortium name="The Broad Institute Genome Sequencing Center for Infectious Disease"/>
            <person name="Wu L."/>
            <person name="Ma J."/>
        </authorList>
    </citation>
    <scope>NUCLEOTIDE SEQUENCE [LARGE SCALE GENOMIC DNA]</scope>
    <source>
        <strain evidence="3">LMG 29894</strain>
    </source>
</reference>
<keyword evidence="3" id="KW-1185">Reference proteome</keyword>
<keyword evidence="1" id="KW-0175">Coiled coil</keyword>
<evidence type="ECO:0008006" key="4">
    <source>
        <dbReference type="Google" id="ProtNLM"/>
    </source>
</evidence>
<feature type="coiled-coil region" evidence="1">
    <location>
        <begin position="5"/>
        <end position="60"/>
    </location>
</feature>
<dbReference type="Proteomes" id="UP001595791">
    <property type="component" value="Unassembled WGS sequence"/>
</dbReference>
<organism evidence="2 3">
    <name type="scientific">Chitinimonas lacunae</name>
    <dbReference type="NCBI Taxonomy" id="1963018"/>
    <lineage>
        <taxon>Bacteria</taxon>
        <taxon>Pseudomonadati</taxon>
        <taxon>Pseudomonadota</taxon>
        <taxon>Betaproteobacteria</taxon>
        <taxon>Neisseriales</taxon>
        <taxon>Chitinibacteraceae</taxon>
        <taxon>Chitinimonas</taxon>
    </lineage>
</organism>
<dbReference type="RefSeq" id="WP_378165472.1">
    <property type="nucleotide sequence ID" value="NZ_JBHSBU010000001.1"/>
</dbReference>
<protein>
    <recommendedName>
        <fullName evidence="4">TIGR02449 family protein</fullName>
    </recommendedName>
</protein>
<evidence type="ECO:0000313" key="2">
    <source>
        <dbReference type="EMBL" id="MFC4160536.1"/>
    </source>
</evidence>
<evidence type="ECO:0000256" key="1">
    <source>
        <dbReference type="SAM" id="Coils"/>
    </source>
</evidence>
<comment type="caution">
    <text evidence="2">The sequence shown here is derived from an EMBL/GenBank/DDBJ whole genome shotgun (WGS) entry which is preliminary data.</text>
</comment>
<sequence length="67" mass="7502">MEAELQSLEDRIKTLAMLCRQLRDENQSLHAEIAVLRADKARLSEKIEVATQRIEAMLASLPAGEPV</sequence>
<gene>
    <name evidence="2" type="ORF">ACFOW7_14440</name>
</gene>
<accession>A0ABV8MT62</accession>
<evidence type="ECO:0000313" key="3">
    <source>
        <dbReference type="Proteomes" id="UP001595791"/>
    </source>
</evidence>
<name>A0ABV8MT62_9NEIS</name>
<proteinExistence type="predicted"/>
<dbReference type="EMBL" id="JBHSBU010000001">
    <property type="protein sequence ID" value="MFC4160536.1"/>
    <property type="molecule type" value="Genomic_DNA"/>
</dbReference>